<evidence type="ECO:0000313" key="5">
    <source>
        <dbReference type="EMBL" id="QFS50878.1"/>
    </source>
</evidence>
<dbReference type="KEGG" id="nsh:GXM_09153"/>
<dbReference type="KEGG" id="nsh:GXM_08372"/>
<name>A0A5P8WAJ7_9NOSO</name>
<sequence length="200" mass="22514">MKGLPRAAPSSPFCSNLNNDACFGVWQLVAIVLTDSLKKLLIETASQLFGAAKRKFMASTVQGLGLGGQRLAESELGWNRDTIRKGIRELESGITCVDNMSGKGRYKAEEHFPNLLEDIKNIVDSQSQIDPSFKSQRLYTRFSAAEVRKQLIEKYGYSDESLHTSETIRVKLNDLGYKLRRVKKVQPQKKFHKLMQSSSN</sequence>
<dbReference type="EMBL" id="CP045226">
    <property type="protein sequence ID" value="QFS48393.1"/>
    <property type="molecule type" value="Genomic_DNA"/>
</dbReference>
<dbReference type="EMBL" id="CP045227">
    <property type="protein sequence ID" value="QFS50985.1"/>
    <property type="molecule type" value="Genomic_DNA"/>
</dbReference>
<evidence type="ECO:0000313" key="4">
    <source>
        <dbReference type="EMBL" id="QFS49862.1"/>
    </source>
</evidence>
<dbReference type="Proteomes" id="UP000326678">
    <property type="component" value="Chromosome Gxm2"/>
</dbReference>
<evidence type="ECO:0000313" key="6">
    <source>
        <dbReference type="EMBL" id="QFS50985.1"/>
    </source>
</evidence>
<dbReference type="AlphaFoldDB" id="A0A5P8WAJ7"/>
<dbReference type="EMBL" id="CP045227">
    <property type="protein sequence ID" value="QFS49745.1"/>
    <property type="molecule type" value="Genomic_DNA"/>
</dbReference>
<proteinExistence type="predicted"/>
<dbReference type="KEGG" id="nsh:GXM_08725"/>
<dbReference type="EMBL" id="CP045227">
    <property type="protein sequence ID" value="QFS51231.1"/>
    <property type="molecule type" value="Genomic_DNA"/>
</dbReference>
<evidence type="ECO:0000313" key="8">
    <source>
        <dbReference type="EMBL" id="QFS51659.1"/>
    </source>
</evidence>
<dbReference type="Proteomes" id="UP000326678">
    <property type="component" value="Chromosome Gxm1"/>
</dbReference>
<dbReference type="Proteomes" id="UP000326678">
    <property type="component" value="Chromosome pGXM05"/>
</dbReference>
<evidence type="ECO:0000313" key="3">
    <source>
        <dbReference type="EMBL" id="QFS49745.1"/>
    </source>
</evidence>
<dbReference type="KEGG" id="nsh:GXM_08479"/>
<evidence type="ECO:0000313" key="2">
    <source>
        <dbReference type="EMBL" id="QFS49612.1"/>
    </source>
</evidence>
<dbReference type="KEGG" id="nsh:GXM_10128"/>
<dbReference type="KEGG" id="nsh:GXM_07356"/>
<dbReference type="EMBL" id="CP045232">
    <property type="protein sequence ID" value="QFS52864.1"/>
    <property type="molecule type" value="Genomic_DNA"/>
</dbReference>
<evidence type="ECO:0000313" key="10">
    <source>
        <dbReference type="Proteomes" id="UP000326678"/>
    </source>
</evidence>
<dbReference type="EMBL" id="CP045227">
    <property type="protein sequence ID" value="QFS49862.1"/>
    <property type="molecule type" value="Genomic_DNA"/>
</dbReference>
<dbReference type="KEGG" id="nsh:GXM_05887"/>
<organism evidence="2 10">
    <name type="scientific">Nostoc sphaeroides CCNUC1</name>
    <dbReference type="NCBI Taxonomy" id="2653204"/>
    <lineage>
        <taxon>Bacteria</taxon>
        <taxon>Bacillati</taxon>
        <taxon>Cyanobacteriota</taxon>
        <taxon>Cyanophyceae</taxon>
        <taxon>Nostocales</taxon>
        <taxon>Nostocaceae</taxon>
        <taxon>Nostoc</taxon>
    </lineage>
</organism>
<dbReference type="EMBL" id="CP045227">
    <property type="protein sequence ID" value="QFS49612.1"/>
    <property type="molecule type" value="Genomic_DNA"/>
</dbReference>
<dbReference type="EMBL" id="CP045227">
    <property type="protein sequence ID" value="QFS50878.1"/>
    <property type="molecule type" value="Genomic_DNA"/>
</dbReference>
<dbReference type="KEGG" id="nsh:GXM_07239"/>
<reference evidence="2 10" key="1">
    <citation type="submission" date="2019-10" db="EMBL/GenBank/DDBJ databases">
        <title>Genomic and transcriptomic insights into the perfect genentic adaptation of a filamentous nitrogen-fixing cyanobacterium to rice fields.</title>
        <authorList>
            <person name="Chen Z."/>
        </authorList>
    </citation>
    <scope>NUCLEOTIDE SEQUENCE [LARGE SCALE GENOMIC DNA]</scope>
    <source>
        <strain evidence="2">CCNUC1</strain>
    </source>
</reference>
<dbReference type="KEGG" id="nsh:GXM_07106"/>
<evidence type="ECO:0000313" key="9">
    <source>
        <dbReference type="EMBL" id="QFS52864.1"/>
    </source>
</evidence>
<evidence type="ECO:0000313" key="7">
    <source>
        <dbReference type="EMBL" id="QFS51231.1"/>
    </source>
</evidence>
<dbReference type="EMBL" id="CP045227">
    <property type="protein sequence ID" value="QFS51659.1"/>
    <property type="molecule type" value="Genomic_DNA"/>
</dbReference>
<dbReference type="Pfam" id="PF07592">
    <property type="entry name" value="DDE_Tnp_ISAZ013"/>
    <property type="match status" value="1"/>
</dbReference>
<dbReference type="InterPro" id="IPR011518">
    <property type="entry name" value="Transposase_36"/>
</dbReference>
<keyword evidence="10" id="KW-1185">Reference proteome</keyword>
<accession>A0A5P8WAJ7</accession>
<protein>
    <submittedName>
        <fullName evidence="2">Transposase</fullName>
    </submittedName>
</protein>
<gene>
    <name evidence="1" type="ORF">GXM_05887</name>
    <name evidence="2" type="ORF">GXM_07106</name>
    <name evidence="3" type="ORF">GXM_07239</name>
    <name evidence="4" type="ORF">GXM_07356</name>
    <name evidence="5" type="ORF">GXM_08372</name>
    <name evidence="6" type="ORF">GXM_08479</name>
    <name evidence="7" type="ORF">GXM_08725</name>
    <name evidence="8" type="ORF">GXM_09153</name>
    <name evidence="9" type="ORF">GXM_10128</name>
</gene>
<evidence type="ECO:0000313" key="1">
    <source>
        <dbReference type="EMBL" id="QFS48393.1"/>
    </source>
</evidence>